<organism evidence="12 13">
    <name type="scientific">Azospirillum thermophilum</name>
    <dbReference type="NCBI Taxonomy" id="2202148"/>
    <lineage>
        <taxon>Bacteria</taxon>
        <taxon>Pseudomonadati</taxon>
        <taxon>Pseudomonadota</taxon>
        <taxon>Alphaproteobacteria</taxon>
        <taxon>Rhodospirillales</taxon>
        <taxon>Azospirillaceae</taxon>
        <taxon>Azospirillum</taxon>
    </lineage>
</organism>
<reference evidence="13" key="1">
    <citation type="submission" date="2018-05" db="EMBL/GenBank/DDBJ databases">
        <title>Azospirillum thermophila sp. nov., a novel isolated from hot spring.</title>
        <authorList>
            <person name="Zhao Z."/>
        </authorList>
    </citation>
    <scope>NUCLEOTIDE SEQUENCE [LARGE SCALE GENOMIC DNA]</scope>
    <source>
        <strain evidence="13">CFH 70021</strain>
    </source>
</reference>
<comment type="cofactor">
    <cofactor evidence="1">
        <name>[4Fe-4S] cluster</name>
        <dbReference type="ChEBI" id="CHEBI:49883"/>
    </cofactor>
</comment>
<dbReference type="SUPFAM" id="SSF56762">
    <property type="entry name" value="HydB/Nqo4-like"/>
    <property type="match status" value="1"/>
</dbReference>
<comment type="similarity">
    <text evidence="2">Belongs to the complex I 49 kDa subunit family.</text>
</comment>
<evidence type="ECO:0000256" key="9">
    <source>
        <dbReference type="PIRSR" id="PIRSR601501-1"/>
    </source>
</evidence>
<feature type="domain" description="NADH-quinone oxidoreductase subunit D" evidence="11">
    <location>
        <begin position="297"/>
        <end position="468"/>
    </location>
</feature>
<feature type="binding site" evidence="9">
    <location>
        <position position="243"/>
    </location>
    <ligand>
        <name>Ni(2+)</name>
        <dbReference type="ChEBI" id="CHEBI:49786"/>
    </ligand>
</feature>
<dbReference type="FunFam" id="1.10.645.10:FF:000004">
    <property type="entry name" value="Hydrogenase 3, large subunit"/>
    <property type="match status" value="1"/>
</dbReference>
<evidence type="ECO:0000256" key="8">
    <source>
        <dbReference type="ARBA" id="ARBA00023027"/>
    </source>
</evidence>
<keyword evidence="3" id="KW-0004">4Fe-4S</keyword>
<dbReference type="GO" id="GO:0051539">
    <property type="term" value="F:4 iron, 4 sulfur cluster binding"/>
    <property type="evidence" value="ECO:0007669"/>
    <property type="project" value="UniProtKB-KW"/>
</dbReference>
<proteinExistence type="inferred from homology"/>
<evidence type="ECO:0000256" key="1">
    <source>
        <dbReference type="ARBA" id="ARBA00001966"/>
    </source>
</evidence>
<name>A0A2S2CMW0_9PROT</name>
<dbReference type="PANTHER" id="PTHR43485:SF1">
    <property type="entry name" value="FORMATE HYDROGENLYASE SUBUNIT 5-RELATED"/>
    <property type="match status" value="1"/>
</dbReference>
<comment type="cofactor">
    <cofactor evidence="9">
        <name>Ni(2+)</name>
        <dbReference type="ChEBI" id="CHEBI:49786"/>
    </cofactor>
</comment>
<dbReference type="Pfam" id="PF00374">
    <property type="entry name" value="NiFeSe_Hases"/>
    <property type="match status" value="1"/>
</dbReference>
<dbReference type="GO" id="GO:0016651">
    <property type="term" value="F:oxidoreductase activity, acting on NAD(P)H"/>
    <property type="evidence" value="ECO:0007669"/>
    <property type="project" value="InterPro"/>
</dbReference>
<keyword evidence="8" id="KW-0520">NAD</keyword>
<dbReference type="AlphaFoldDB" id="A0A2S2CMW0"/>
<sequence>MNLITPDRVGSGYIAALRESLPHAILDESWQTDAQVTITVKTQSLPDVVASLYYDQGGWLSVIVGNDERPLNGAYAVYYVLSMEGGERCHVVVRAEVPADTLEYPSVTPRVPACVWGEREVRDMFGLRPVGLPDERRLVLPDDWPDELYPLRKDSMDYRLRPAPTTDDETYQFINEAKQETRVVPLGPLHITSDEPGHFRLFVDGEDIIDADYRMFYVHRGMEKVAETRMGYNEVTFLADRVCGICGYAHSVAYASSVENALGIKVPPRAQAIRSILLETERMHSHLLNLGLVCHFIGFDTGFMQFFRVREKAMTLAELLTGARKTYALNLIGGVRRDILGDQQARTRELIAELRDDVTRLVEVLLSTANVSGRVKGVGRLDPQIARDYSPVGPVVRGSGHRRDTRADHAFAGYKLLDMPVHVEEGCDVLSRTLIRVAEFFDSLWIIEQLLDKAPGGPVLTEDFTYVPHKFALGFTEAPRGEDIHWSMTGDNQKLYRWRCRASTYNNWPVLRYMLRGNTVSDAPLIVGSIDPCYSCTDRVTVVDVRKKRAKTIAYKEMERYCRERTDSPLK</sequence>
<gene>
    <name evidence="12" type="primary">hycE</name>
    <name evidence="12" type="ORF">DEW08_05315</name>
</gene>
<dbReference type="EMBL" id="CP029352">
    <property type="protein sequence ID" value="AWK85657.1"/>
    <property type="molecule type" value="Genomic_DNA"/>
</dbReference>
<dbReference type="Gene3D" id="1.10.645.10">
    <property type="entry name" value="Cytochrome-c3 Hydrogenase, chain B"/>
    <property type="match status" value="1"/>
</dbReference>
<dbReference type="Proteomes" id="UP000245629">
    <property type="component" value="Chromosome 1"/>
</dbReference>
<dbReference type="OrthoDB" id="9801496at2"/>
<dbReference type="GO" id="GO:0051287">
    <property type="term" value="F:NAD binding"/>
    <property type="evidence" value="ECO:0007669"/>
    <property type="project" value="InterPro"/>
</dbReference>
<feature type="domain" description="NADH:ubiquinone oxidoreductase 30kDa subunit" evidence="10">
    <location>
        <begin position="38"/>
        <end position="155"/>
    </location>
</feature>
<evidence type="ECO:0000256" key="7">
    <source>
        <dbReference type="ARBA" id="ARBA00023014"/>
    </source>
</evidence>
<evidence type="ECO:0000313" key="12">
    <source>
        <dbReference type="EMBL" id="AWK85657.1"/>
    </source>
</evidence>
<keyword evidence="6 9" id="KW-0408">Iron</keyword>
<keyword evidence="4 9" id="KW-0479">Metal-binding</keyword>
<dbReference type="GO" id="GO:0008137">
    <property type="term" value="F:NADH dehydrogenase (ubiquinone) activity"/>
    <property type="evidence" value="ECO:0007669"/>
    <property type="project" value="InterPro"/>
</dbReference>
<dbReference type="Pfam" id="PF00329">
    <property type="entry name" value="Complex1_30kDa"/>
    <property type="match status" value="1"/>
</dbReference>
<dbReference type="InterPro" id="IPR014029">
    <property type="entry name" value="NADH_UbQ_OxRdtase_49kDa_CS"/>
</dbReference>
<keyword evidence="5" id="KW-0560">Oxidoreductase</keyword>
<feature type="binding site" evidence="9">
    <location>
        <position position="246"/>
    </location>
    <ligand>
        <name>Ni(2+)</name>
        <dbReference type="ChEBI" id="CHEBI:49786"/>
    </ligand>
</feature>
<dbReference type="RefSeq" id="WP_109325057.1">
    <property type="nucleotide sequence ID" value="NZ_CP029352.1"/>
</dbReference>
<dbReference type="InterPro" id="IPR029014">
    <property type="entry name" value="NiFe-Hase_large"/>
</dbReference>
<dbReference type="InterPro" id="IPR001135">
    <property type="entry name" value="NADH_Q_OxRdtase_suD"/>
</dbReference>
<dbReference type="InterPro" id="IPR001268">
    <property type="entry name" value="NADH_UbQ_OxRdtase_30kDa_su"/>
</dbReference>
<keyword evidence="7" id="KW-0411">Iron-sulfur</keyword>
<dbReference type="SUPFAM" id="SSF143243">
    <property type="entry name" value="Nqo5-like"/>
    <property type="match status" value="1"/>
</dbReference>
<dbReference type="GO" id="GO:0048038">
    <property type="term" value="F:quinone binding"/>
    <property type="evidence" value="ECO:0007669"/>
    <property type="project" value="InterPro"/>
</dbReference>
<feature type="binding site" evidence="9">
    <location>
        <position position="223"/>
    </location>
    <ligand>
        <name>Mg(2+)</name>
        <dbReference type="ChEBI" id="CHEBI:18420"/>
    </ligand>
</feature>
<accession>A0A2S2CMW0</accession>
<dbReference type="InterPro" id="IPR001501">
    <property type="entry name" value="Ni-dep_hyd_lsu"/>
</dbReference>
<keyword evidence="13" id="KW-1185">Reference proteome</keyword>
<dbReference type="InterPro" id="IPR037232">
    <property type="entry name" value="NADH_quin_OxRdtase_su_C/D-like"/>
</dbReference>
<evidence type="ECO:0000256" key="4">
    <source>
        <dbReference type="ARBA" id="ARBA00022723"/>
    </source>
</evidence>
<protein>
    <submittedName>
        <fullName evidence="12">Hydrogenase 3 large subunit</fullName>
    </submittedName>
</protein>
<dbReference type="PANTHER" id="PTHR43485">
    <property type="entry name" value="HYDROGENASE-4 COMPONENT G"/>
    <property type="match status" value="1"/>
</dbReference>
<keyword evidence="9" id="KW-0533">Nickel</keyword>
<dbReference type="InterPro" id="IPR052197">
    <property type="entry name" value="ComplexI_49kDa-like"/>
</dbReference>
<evidence type="ECO:0000259" key="11">
    <source>
        <dbReference type="Pfam" id="PF00346"/>
    </source>
</evidence>
<feature type="binding site" evidence="9">
    <location>
        <position position="536"/>
    </location>
    <ligand>
        <name>Fe cation</name>
        <dbReference type="ChEBI" id="CHEBI:24875"/>
    </ligand>
</feature>
<dbReference type="GO" id="GO:0016151">
    <property type="term" value="F:nickel cation binding"/>
    <property type="evidence" value="ECO:0007669"/>
    <property type="project" value="InterPro"/>
</dbReference>
<dbReference type="Pfam" id="PF00346">
    <property type="entry name" value="Complex1_49kDa"/>
    <property type="match status" value="1"/>
</dbReference>
<feature type="binding site" evidence="9">
    <location>
        <position position="533"/>
    </location>
    <ligand>
        <name>Ni(2+)</name>
        <dbReference type="ChEBI" id="CHEBI:49786"/>
    </ligand>
</feature>
<evidence type="ECO:0000256" key="5">
    <source>
        <dbReference type="ARBA" id="ARBA00023002"/>
    </source>
</evidence>
<evidence type="ECO:0000256" key="6">
    <source>
        <dbReference type="ARBA" id="ARBA00023004"/>
    </source>
</evidence>
<feature type="binding site" evidence="9">
    <location>
        <position position="246"/>
    </location>
    <ligand>
        <name>Fe cation</name>
        <dbReference type="ChEBI" id="CHEBI:24875"/>
    </ligand>
</feature>
<dbReference type="KEGG" id="azz:DEW08_05315"/>
<dbReference type="Gene3D" id="3.30.460.80">
    <property type="entry name" value="NADH:ubiquinone oxidoreductase, 30kDa subunit"/>
    <property type="match status" value="1"/>
</dbReference>
<keyword evidence="9" id="KW-0460">Magnesium</keyword>
<evidence type="ECO:0000313" key="13">
    <source>
        <dbReference type="Proteomes" id="UP000245629"/>
    </source>
</evidence>
<evidence type="ECO:0000256" key="3">
    <source>
        <dbReference type="ARBA" id="ARBA00022485"/>
    </source>
</evidence>
<evidence type="ECO:0000256" key="2">
    <source>
        <dbReference type="ARBA" id="ARBA00005769"/>
    </source>
</evidence>
<dbReference type="PROSITE" id="PS00535">
    <property type="entry name" value="COMPLEX1_49K"/>
    <property type="match status" value="1"/>
</dbReference>
<comment type="cofactor">
    <cofactor evidence="9">
        <name>Fe cation</name>
        <dbReference type="ChEBI" id="CHEBI:24875"/>
    </cofactor>
</comment>
<evidence type="ECO:0000259" key="10">
    <source>
        <dbReference type="Pfam" id="PF00329"/>
    </source>
</evidence>